<dbReference type="PANTHER" id="PTHR23312:SF8">
    <property type="entry name" value="ARMADILLO REPEAT-CONTAINING PROTEIN 5"/>
    <property type="match status" value="1"/>
</dbReference>
<dbReference type="InterPro" id="IPR011989">
    <property type="entry name" value="ARM-like"/>
</dbReference>
<evidence type="ECO:0000259" key="1">
    <source>
        <dbReference type="PROSITE" id="PS50097"/>
    </source>
</evidence>
<protein>
    <recommendedName>
        <fullName evidence="1">BTB domain-containing protein</fullName>
    </recommendedName>
</protein>
<comment type="caution">
    <text evidence="2">The sequence shown here is derived from an EMBL/GenBank/DDBJ whole genome shotgun (WGS) entry which is preliminary data.</text>
</comment>
<dbReference type="SUPFAM" id="SSF48371">
    <property type="entry name" value="ARM repeat"/>
    <property type="match status" value="1"/>
</dbReference>
<evidence type="ECO:0000313" key="2">
    <source>
        <dbReference type="EMBL" id="KAJ3660986.1"/>
    </source>
</evidence>
<dbReference type="GO" id="GO:0009653">
    <property type="term" value="P:anatomical structure morphogenesis"/>
    <property type="evidence" value="ECO:0007669"/>
    <property type="project" value="TreeGrafter"/>
</dbReference>
<dbReference type="Gene3D" id="1.25.10.10">
    <property type="entry name" value="Leucine-rich Repeat Variant"/>
    <property type="match status" value="1"/>
</dbReference>
<dbReference type="Gene3D" id="3.30.710.10">
    <property type="entry name" value="Potassium Channel Kv1.1, Chain A"/>
    <property type="match status" value="1"/>
</dbReference>
<dbReference type="GO" id="GO:0005829">
    <property type="term" value="C:cytosol"/>
    <property type="evidence" value="ECO:0007669"/>
    <property type="project" value="TreeGrafter"/>
</dbReference>
<dbReference type="SUPFAM" id="SSF54695">
    <property type="entry name" value="POZ domain"/>
    <property type="match status" value="1"/>
</dbReference>
<evidence type="ECO:0000313" key="3">
    <source>
        <dbReference type="Proteomes" id="UP001168821"/>
    </source>
</evidence>
<dbReference type="Proteomes" id="UP001168821">
    <property type="component" value="Unassembled WGS sequence"/>
</dbReference>
<gene>
    <name evidence="2" type="ORF">Zmor_005412</name>
</gene>
<dbReference type="InterPro" id="IPR016024">
    <property type="entry name" value="ARM-type_fold"/>
</dbReference>
<proteinExistence type="predicted"/>
<feature type="domain" description="BTB" evidence="1">
    <location>
        <begin position="730"/>
        <end position="789"/>
    </location>
</feature>
<dbReference type="Pfam" id="PF00651">
    <property type="entry name" value="BTB"/>
    <property type="match status" value="1"/>
</dbReference>
<dbReference type="InterPro" id="IPR000210">
    <property type="entry name" value="BTB/POZ_dom"/>
</dbReference>
<sequence>MSSSSFDDVLMSLQGVQNSTKLLQLLIEVKERVDVDCANSNDNITKIRESGSFKQIISSLQTSKERIIKLSLSILGHCCLDVNCAREMVTRYGILSNLNQLLIRYPKEDSINGRVFKIVGNLCQHKYQWTNNIIDKEPEIVIHIVKFLNGLVEEENGEVSEATVTMGVRSLRELLCRETLETLVVTYGVPRTLGTLLIKYGTIWQATEQGDGVVLNIIKGLHEFSRYTYYPSILDMRNTGKGDSIVYLSKILFVAPLQVAKIVMNVLRISQSEADLPLLEIFDSIVKVLRDESIIQEFNSTCEDCIRGLCYLLDYPENRENEKFVESIPVLMTVLKGLTFENNRKIECCLLILSTLNKCTNRNNLITAQINSNAVTVLTEKIKLIVGAVQPLNFIHNCNTKKTHFVARFKGNKKLKLSDDCESSSSSDEEFVQLSNLRYNYSPGSSNNSVLSWTSALSPLPSPQPQFAGGSETSGSGDYFPVCSEFDDNDVCLPLVEPEPKDSDDSQSFNVDSYSRRQIKKIFLKKILDLLKTYVRINPPITQFEAPDLLLGLIRSSGYFDWAQRESRVEIGQIVCKIFESDDYLLPLMKTDFIPYVCDYTGDPVNPWCSKCRGFQEISKIVINKISERAESDGGKGDIAHKLLRGDIETKQQLALVIPYIIRDRCILLELMLDSGGLEILMQLLKDDSPLQNKCIQALCVLASKRLCIPNPQHLYIPNKNADEPPLPSTVVTFKLDDGSLVSADRDLLSKKSDFFARLLDGDFKESCQDVITLPNVAKKALVYLLQFMNCDIDKDVYSDLDLHTHLDVIALCDRFLLEDCIMYLTNHVWKFRLRCDTIPTIYNWSMKSRTNLLRTECVTFALVGYILDQDRFEMFKKLFELGYIEELLGDIKELLVRYLSGRKSDTAREK</sequence>
<name>A0AA38IV72_9CUCU</name>
<organism evidence="2 3">
    <name type="scientific">Zophobas morio</name>
    <dbReference type="NCBI Taxonomy" id="2755281"/>
    <lineage>
        <taxon>Eukaryota</taxon>
        <taxon>Metazoa</taxon>
        <taxon>Ecdysozoa</taxon>
        <taxon>Arthropoda</taxon>
        <taxon>Hexapoda</taxon>
        <taxon>Insecta</taxon>
        <taxon>Pterygota</taxon>
        <taxon>Neoptera</taxon>
        <taxon>Endopterygota</taxon>
        <taxon>Coleoptera</taxon>
        <taxon>Polyphaga</taxon>
        <taxon>Cucujiformia</taxon>
        <taxon>Tenebrionidae</taxon>
        <taxon>Zophobas</taxon>
    </lineage>
</organism>
<accession>A0AA38IV72</accession>
<dbReference type="PROSITE" id="PS50097">
    <property type="entry name" value="BTB"/>
    <property type="match status" value="1"/>
</dbReference>
<reference evidence="2" key="1">
    <citation type="journal article" date="2023" name="G3 (Bethesda)">
        <title>Whole genome assemblies of Zophobas morio and Tenebrio molitor.</title>
        <authorList>
            <person name="Kaur S."/>
            <person name="Stinson S.A."/>
            <person name="diCenzo G.C."/>
        </authorList>
    </citation>
    <scope>NUCLEOTIDE SEQUENCE</scope>
    <source>
        <strain evidence="2">QUZm001</strain>
    </source>
</reference>
<dbReference type="AlphaFoldDB" id="A0AA38IV72"/>
<keyword evidence="3" id="KW-1185">Reference proteome</keyword>
<dbReference type="PANTHER" id="PTHR23312">
    <property type="entry name" value="ARMC5 ARMADILLO REPEAT-CONTAINING -RELATED"/>
    <property type="match status" value="1"/>
</dbReference>
<dbReference type="EMBL" id="JALNTZ010000002">
    <property type="protein sequence ID" value="KAJ3660986.1"/>
    <property type="molecule type" value="Genomic_DNA"/>
</dbReference>
<dbReference type="InterPro" id="IPR011333">
    <property type="entry name" value="SKP1/BTB/POZ_sf"/>
</dbReference>